<dbReference type="PANTHER" id="PTHR42985">
    <property type="entry name" value="SODIUM-COUPLED MONOCARBOXYLATE TRANSPORTER"/>
    <property type="match status" value="1"/>
</dbReference>
<dbReference type="PROSITE" id="PS50283">
    <property type="entry name" value="NA_SOLUT_SYMP_3"/>
    <property type="match status" value="1"/>
</dbReference>
<gene>
    <name evidence="13" type="ORF">CLUMA_CG005138</name>
</gene>
<dbReference type="EMBL" id="CVRI01000021">
    <property type="protein sequence ID" value="CRK91471.1"/>
    <property type="molecule type" value="Genomic_DNA"/>
</dbReference>
<evidence type="ECO:0000256" key="7">
    <source>
        <dbReference type="ARBA" id="ARBA00023053"/>
    </source>
</evidence>
<dbReference type="OrthoDB" id="6132759at2759"/>
<keyword evidence="8" id="KW-0406">Ion transport</keyword>
<dbReference type="CDD" id="cd11492">
    <property type="entry name" value="SLC5sbd_NIS-SMVT"/>
    <property type="match status" value="1"/>
</dbReference>
<keyword evidence="14" id="KW-1185">Reference proteome</keyword>
<dbReference type="InterPro" id="IPR051163">
    <property type="entry name" value="Sodium:Solute_Symporter_SSF"/>
</dbReference>
<feature type="transmembrane region" description="Helical" evidence="12">
    <location>
        <begin position="436"/>
        <end position="459"/>
    </location>
</feature>
<feature type="transmembrane region" description="Helical" evidence="12">
    <location>
        <begin position="233"/>
        <end position="251"/>
    </location>
</feature>
<evidence type="ECO:0000256" key="9">
    <source>
        <dbReference type="ARBA" id="ARBA00023136"/>
    </source>
</evidence>
<dbReference type="GO" id="GO:0005886">
    <property type="term" value="C:plasma membrane"/>
    <property type="evidence" value="ECO:0007669"/>
    <property type="project" value="UniProtKB-SubCell"/>
</dbReference>
<dbReference type="STRING" id="568069.A0A1J1HTS9"/>
<feature type="transmembrane region" description="Helical" evidence="12">
    <location>
        <begin position="77"/>
        <end position="96"/>
    </location>
</feature>
<dbReference type="NCBIfam" id="TIGR00813">
    <property type="entry name" value="sss"/>
    <property type="match status" value="1"/>
</dbReference>
<evidence type="ECO:0000256" key="3">
    <source>
        <dbReference type="ARBA" id="ARBA00022448"/>
    </source>
</evidence>
<organism evidence="13 14">
    <name type="scientific">Clunio marinus</name>
    <dbReference type="NCBI Taxonomy" id="568069"/>
    <lineage>
        <taxon>Eukaryota</taxon>
        <taxon>Metazoa</taxon>
        <taxon>Ecdysozoa</taxon>
        <taxon>Arthropoda</taxon>
        <taxon>Hexapoda</taxon>
        <taxon>Insecta</taxon>
        <taxon>Pterygota</taxon>
        <taxon>Neoptera</taxon>
        <taxon>Endopterygota</taxon>
        <taxon>Diptera</taxon>
        <taxon>Nematocera</taxon>
        <taxon>Chironomoidea</taxon>
        <taxon>Chironomidae</taxon>
        <taxon>Clunio</taxon>
    </lineage>
</organism>
<feature type="transmembrane region" description="Helical" evidence="12">
    <location>
        <begin position="403"/>
        <end position="424"/>
    </location>
</feature>
<dbReference type="Gene3D" id="1.20.1730.10">
    <property type="entry name" value="Sodium/glucose cotransporter"/>
    <property type="match status" value="1"/>
</dbReference>
<proteinExistence type="inferred from homology"/>
<evidence type="ECO:0000256" key="6">
    <source>
        <dbReference type="ARBA" id="ARBA00022989"/>
    </source>
</evidence>
<keyword evidence="10" id="KW-0739">Sodium transport</keyword>
<reference evidence="13 14" key="1">
    <citation type="submission" date="2015-04" db="EMBL/GenBank/DDBJ databases">
        <authorList>
            <person name="Syromyatnikov M.Y."/>
            <person name="Popov V.N."/>
        </authorList>
    </citation>
    <scope>NUCLEOTIDE SEQUENCE [LARGE SCALE GENOMIC DNA]</scope>
</reference>
<feature type="transmembrane region" description="Helical" evidence="12">
    <location>
        <begin position="331"/>
        <end position="354"/>
    </location>
</feature>
<dbReference type="Pfam" id="PF00474">
    <property type="entry name" value="SSF"/>
    <property type="match status" value="1"/>
</dbReference>
<feature type="transmembrane region" description="Helical" evidence="12">
    <location>
        <begin position="152"/>
        <end position="171"/>
    </location>
</feature>
<keyword evidence="6 12" id="KW-1133">Transmembrane helix</keyword>
<comment type="similarity">
    <text evidence="2 11">Belongs to the sodium:solute symporter (SSF) (TC 2.A.21) family.</text>
</comment>
<feature type="transmembrane region" description="Helical" evidence="12">
    <location>
        <begin position="15"/>
        <end position="34"/>
    </location>
</feature>
<comment type="subcellular location">
    <subcellularLocation>
        <location evidence="1">Cell membrane</location>
        <topology evidence="1">Multi-pass membrane protein</topology>
    </subcellularLocation>
</comment>
<evidence type="ECO:0000256" key="1">
    <source>
        <dbReference type="ARBA" id="ARBA00004651"/>
    </source>
</evidence>
<accession>A0A1J1HTS9</accession>
<feature type="transmembrane region" description="Helical" evidence="12">
    <location>
        <begin position="183"/>
        <end position="200"/>
    </location>
</feature>
<evidence type="ECO:0000256" key="11">
    <source>
        <dbReference type="RuleBase" id="RU362091"/>
    </source>
</evidence>
<evidence type="ECO:0000256" key="5">
    <source>
        <dbReference type="ARBA" id="ARBA00022692"/>
    </source>
</evidence>
<keyword evidence="4" id="KW-1003">Cell membrane</keyword>
<protein>
    <submittedName>
        <fullName evidence="13">CLUMA_CG005138, isoform A</fullName>
    </submittedName>
</protein>
<keyword evidence="5 12" id="KW-0812">Transmembrane</keyword>
<evidence type="ECO:0000256" key="2">
    <source>
        <dbReference type="ARBA" id="ARBA00006434"/>
    </source>
</evidence>
<feature type="transmembrane region" description="Helical" evidence="12">
    <location>
        <begin position="122"/>
        <end position="140"/>
    </location>
</feature>
<keyword evidence="7" id="KW-0915">Sodium</keyword>
<feature type="transmembrane region" description="Helical" evidence="12">
    <location>
        <begin position="375"/>
        <end position="397"/>
    </location>
</feature>
<evidence type="ECO:0000256" key="4">
    <source>
        <dbReference type="ARBA" id="ARBA00022475"/>
    </source>
</evidence>
<dbReference type="PANTHER" id="PTHR42985:SF21">
    <property type="entry name" value="SODIUM-DEPENDENT MULTIVITAMIN TRANSPORTER-LIKE PROTEIN"/>
    <property type="match status" value="1"/>
</dbReference>
<dbReference type="GO" id="GO:0006814">
    <property type="term" value="P:sodium ion transport"/>
    <property type="evidence" value="ECO:0007669"/>
    <property type="project" value="UniProtKB-KW"/>
</dbReference>
<feature type="transmembrane region" description="Helical" evidence="12">
    <location>
        <begin position="511"/>
        <end position="532"/>
    </location>
</feature>
<evidence type="ECO:0000256" key="12">
    <source>
        <dbReference type="SAM" id="Phobius"/>
    </source>
</evidence>
<evidence type="ECO:0000313" key="14">
    <source>
        <dbReference type="Proteomes" id="UP000183832"/>
    </source>
</evidence>
<keyword evidence="9 12" id="KW-0472">Membrane</keyword>
<dbReference type="InterPro" id="IPR038377">
    <property type="entry name" value="Na/Glc_symporter_sf"/>
</dbReference>
<name>A0A1J1HTS9_9DIPT</name>
<feature type="transmembrane region" description="Helical" evidence="12">
    <location>
        <begin position="272"/>
        <end position="295"/>
    </location>
</feature>
<evidence type="ECO:0000256" key="10">
    <source>
        <dbReference type="ARBA" id="ARBA00023201"/>
    </source>
</evidence>
<sequence>MDEEKVKLTFSTLDYILFGTMMFLSFLIGLYYGFIRKEKQDTTAEYLLGSKKMKVWPTAISITATVPAEMYKHGTQYWACAISGIIVTLSVCYIYLPVFHDLGSVSCYAYLEKRYNQQIRQIASFLFFIYVVLMTPLLAYTPSLAFSQVSGISLHYITPILVFVCVFYTTFGGLRAVVWTDTLQFSAMILAVIIVMILGTNEVGGMTNVFNIASEGNRIVWFNLDPNPFIRSSFWMVSIGLTSMWISNVGITPECVQRFVAIPKLNNAIKACWIFGIGHIVIKLCAVYNGMLIFAKYNQAKCDPVFNGDVGKYDQIFPYYVMDVARNIPGLPGLFIVGALSAALSSMSSCLNSLSGTIYEDFLKPFMPNATEKQASTIMKLVTFTIGCVCFILVFVIEKLGGVFSIGIALSGLSSGTLLGLFTMGMISEKFNTKGALWGSIVSITIVTIITVGAQINIYSGNLRYETLPFNIEQCDASLHFHEMSHLNSSVYVENFNADNSSIPWIFRINYMYYSLIGTILVIIVGYPISLMTGGTKNLDQKLLSPLFRRSHVNELEIEFPLNLEEQKNLTEKCQE</sequence>
<keyword evidence="3" id="KW-0813">Transport</keyword>
<evidence type="ECO:0000313" key="13">
    <source>
        <dbReference type="EMBL" id="CRK91471.1"/>
    </source>
</evidence>
<dbReference type="InterPro" id="IPR001734">
    <property type="entry name" value="Na/solute_symporter"/>
</dbReference>
<dbReference type="Proteomes" id="UP000183832">
    <property type="component" value="Unassembled WGS sequence"/>
</dbReference>
<dbReference type="GO" id="GO:0015293">
    <property type="term" value="F:symporter activity"/>
    <property type="evidence" value="ECO:0007669"/>
    <property type="project" value="TreeGrafter"/>
</dbReference>
<dbReference type="AlphaFoldDB" id="A0A1J1HTS9"/>
<evidence type="ECO:0000256" key="8">
    <source>
        <dbReference type="ARBA" id="ARBA00023065"/>
    </source>
</evidence>